<sequence length="391" mass="43611">MVEASEGNFIVHVVKAEGLVSKKSQQLNVVVVLKVTGKGSWKSEVSTDRLSITDGIANWNQSCEFNLQPDDTKLTIQVENYPKIDSSSVEVLANMTFYLQELIGFEEPSWFPLKKKKNDVKERGRIMISFKFNKSLISAVSMCSLNSFGVKESRMDKLKKKMHFGRKKSKDTQSLASFSLSRRGSFSSICSDALAFGSDSPVPLAGGGDEKYNSYSISRNPSLTQLQNINDSKLLLSNQHNQPRKQEKEHSTTINNSSSNGNGGGFLKKNLFLSKGKNKSNMTFDDVYDKKEDLQHHKNHVLDNTNIYNLISSDKGCLSHDINSLNSSSDVTSQADITLSKEEMLSIIQELQRECSLKDEKITALRGYMEGLLTKIINTNPEILQVNGSKN</sequence>
<reference evidence="5" key="1">
    <citation type="submission" date="2014-07" db="EMBL/GenBank/DDBJ databases">
        <authorList>
            <person name="Martin A.A"/>
            <person name="De Silva N."/>
        </authorList>
    </citation>
    <scope>NUCLEOTIDE SEQUENCE</scope>
</reference>
<dbReference type="PANTHER" id="PTHR15746">
    <property type="entry name" value="RAB11-RELATED"/>
    <property type="match status" value="1"/>
</dbReference>
<feature type="domain" description="FIP-RBD" evidence="4">
    <location>
        <begin position="325"/>
        <end position="387"/>
    </location>
</feature>
<dbReference type="PANTHER" id="PTHR15746:SF23">
    <property type="entry name" value="RAB11 INTERACTING PROTEIN, ISOFORM A"/>
    <property type="match status" value="1"/>
</dbReference>
<organism evidence="5 6">
    <name type="scientific">Strongyloides venezuelensis</name>
    <name type="common">Threadworm</name>
    <dbReference type="NCBI Taxonomy" id="75913"/>
    <lineage>
        <taxon>Eukaryota</taxon>
        <taxon>Metazoa</taxon>
        <taxon>Ecdysozoa</taxon>
        <taxon>Nematoda</taxon>
        <taxon>Chromadorea</taxon>
        <taxon>Rhabditida</taxon>
        <taxon>Tylenchina</taxon>
        <taxon>Panagrolaimomorpha</taxon>
        <taxon>Strongyloidoidea</taxon>
        <taxon>Strongyloididae</taxon>
        <taxon>Strongyloides</taxon>
    </lineage>
</organism>
<dbReference type="InterPro" id="IPR037789">
    <property type="entry name" value="FIP_classI"/>
</dbReference>
<dbReference type="PROSITE" id="PS51511">
    <property type="entry name" value="FIP_RBD"/>
    <property type="match status" value="1"/>
</dbReference>
<dbReference type="InterPro" id="IPR019018">
    <property type="entry name" value="Rab-bd_FIP-RBD"/>
</dbReference>
<dbReference type="InterPro" id="IPR000008">
    <property type="entry name" value="C2_dom"/>
</dbReference>
<dbReference type="Gene3D" id="2.60.40.150">
    <property type="entry name" value="C2 domain"/>
    <property type="match status" value="1"/>
</dbReference>
<dbReference type="WBParaSite" id="SVE_0822800.1">
    <property type="protein sequence ID" value="SVE_0822800.1"/>
    <property type="gene ID" value="SVE_0822800"/>
</dbReference>
<evidence type="ECO:0000313" key="5">
    <source>
        <dbReference type="Proteomes" id="UP000035680"/>
    </source>
</evidence>
<accession>A0A0K0FH66</accession>
<evidence type="ECO:0000313" key="6">
    <source>
        <dbReference type="WBParaSite" id="SVE_0822800.1"/>
    </source>
</evidence>
<name>A0A0K0FH66_STRVS</name>
<dbReference type="Pfam" id="PF09457">
    <property type="entry name" value="RBD-FIP"/>
    <property type="match status" value="1"/>
</dbReference>
<protein>
    <submittedName>
        <fullName evidence="6">FIP-RBD domain-containing protein</fullName>
    </submittedName>
</protein>
<dbReference type="SMART" id="SM00239">
    <property type="entry name" value="C2"/>
    <property type="match status" value="1"/>
</dbReference>
<evidence type="ECO:0000256" key="3">
    <source>
        <dbReference type="SAM" id="MobiDB-lite"/>
    </source>
</evidence>
<keyword evidence="2" id="KW-0967">Endosome</keyword>
<dbReference type="STRING" id="75913.A0A0K0FH66"/>
<evidence type="ECO:0000256" key="2">
    <source>
        <dbReference type="ARBA" id="ARBA00022753"/>
    </source>
</evidence>
<comment type="subcellular location">
    <subcellularLocation>
        <location evidence="1">Recycling endosome</location>
    </subcellularLocation>
</comment>
<feature type="region of interest" description="Disordered" evidence="3">
    <location>
        <begin position="239"/>
        <end position="262"/>
    </location>
</feature>
<dbReference type="GO" id="GO:0055037">
    <property type="term" value="C:recycling endosome"/>
    <property type="evidence" value="ECO:0007669"/>
    <property type="project" value="UniProtKB-SubCell"/>
</dbReference>
<evidence type="ECO:0000259" key="4">
    <source>
        <dbReference type="PROSITE" id="PS51511"/>
    </source>
</evidence>
<dbReference type="InterPro" id="IPR035892">
    <property type="entry name" value="C2_domain_sf"/>
</dbReference>
<reference evidence="6" key="2">
    <citation type="submission" date="2015-08" db="UniProtKB">
        <authorList>
            <consortium name="WormBaseParasite"/>
        </authorList>
    </citation>
    <scope>IDENTIFICATION</scope>
</reference>
<proteinExistence type="predicted"/>
<dbReference type="GO" id="GO:0045055">
    <property type="term" value="P:regulated exocytosis"/>
    <property type="evidence" value="ECO:0007669"/>
    <property type="project" value="TreeGrafter"/>
</dbReference>
<dbReference type="AlphaFoldDB" id="A0A0K0FH66"/>
<dbReference type="Proteomes" id="UP000035680">
    <property type="component" value="Unassembled WGS sequence"/>
</dbReference>
<dbReference type="SUPFAM" id="SSF49562">
    <property type="entry name" value="C2 domain (Calcium/lipid-binding domain, CaLB)"/>
    <property type="match status" value="1"/>
</dbReference>
<keyword evidence="5" id="KW-1185">Reference proteome</keyword>
<dbReference type="Gene3D" id="1.20.5.2440">
    <property type="match status" value="1"/>
</dbReference>
<evidence type="ECO:0000256" key="1">
    <source>
        <dbReference type="ARBA" id="ARBA00004172"/>
    </source>
</evidence>
<dbReference type="GO" id="GO:0031267">
    <property type="term" value="F:small GTPase binding"/>
    <property type="evidence" value="ECO:0007669"/>
    <property type="project" value="InterPro"/>
</dbReference>